<comment type="similarity">
    <text evidence="1">Belongs to the transposase 22 family.</text>
</comment>
<reference evidence="4 5" key="1">
    <citation type="journal article" date="2020" name="Nature">
        <title>Six reference-quality genomes reveal evolution of bat adaptations.</title>
        <authorList>
            <person name="Jebb D."/>
            <person name="Huang Z."/>
            <person name="Pippel M."/>
            <person name="Hughes G.M."/>
            <person name="Lavrichenko K."/>
            <person name="Devanna P."/>
            <person name="Winkler S."/>
            <person name="Jermiin L.S."/>
            <person name="Skirmuntt E.C."/>
            <person name="Katzourakis A."/>
            <person name="Burkitt-Gray L."/>
            <person name="Ray D.A."/>
            <person name="Sullivan K.A.M."/>
            <person name="Roscito J.G."/>
            <person name="Kirilenko B.M."/>
            <person name="Davalos L.M."/>
            <person name="Corthals A.P."/>
            <person name="Power M.L."/>
            <person name="Jones G."/>
            <person name="Ransome R.D."/>
            <person name="Dechmann D.K.N."/>
            <person name="Locatelli A.G."/>
            <person name="Puechmaille S.J."/>
            <person name="Fedrigo O."/>
            <person name="Jarvis E.D."/>
            <person name="Hiller M."/>
            <person name="Vernes S.C."/>
            <person name="Myers E.W."/>
            <person name="Teeling E.C."/>
        </authorList>
    </citation>
    <scope>NUCLEOTIDE SEQUENCE [LARGE SCALE GENOMIC DNA]</scope>
    <source>
        <strain evidence="4">MMolMol1</strain>
        <tissue evidence="4">Muscle</tissue>
    </source>
</reference>
<dbReference type="EMBL" id="JACASF010000006">
    <property type="protein sequence ID" value="KAF6471576.1"/>
    <property type="molecule type" value="Genomic_DNA"/>
</dbReference>
<feature type="domain" description="L1 transposable element dsRBD-like" evidence="3">
    <location>
        <begin position="75"/>
        <end position="137"/>
    </location>
</feature>
<keyword evidence="5" id="KW-1185">Reference proteome</keyword>
<dbReference type="InterPro" id="IPR035300">
    <property type="entry name" value="L1_dsRBD"/>
</dbReference>
<dbReference type="Pfam" id="PF17490">
    <property type="entry name" value="Tnp_22_dsRBD"/>
    <property type="match status" value="1"/>
</dbReference>
<evidence type="ECO:0000256" key="1">
    <source>
        <dbReference type="ARBA" id="ARBA00061640"/>
    </source>
</evidence>
<dbReference type="Proteomes" id="UP000550707">
    <property type="component" value="Unassembled WGS sequence"/>
</dbReference>
<evidence type="ECO:0000313" key="5">
    <source>
        <dbReference type="Proteomes" id="UP000550707"/>
    </source>
</evidence>
<feature type="domain" description="L1 transposable element RRM" evidence="2">
    <location>
        <begin position="2"/>
        <end position="71"/>
    </location>
</feature>
<dbReference type="InParanoid" id="A0A7J8HH22"/>
<dbReference type="Pfam" id="PF02994">
    <property type="entry name" value="Transposase_22"/>
    <property type="match status" value="1"/>
</dbReference>
<dbReference type="PANTHER" id="PTHR11505">
    <property type="entry name" value="L1 TRANSPOSABLE ELEMENT-RELATED"/>
    <property type="match status" value="1"/>
</dbReference>
<dbReference type="InterPro" id="IPR042566">
    <property type="entry name" value="L1_C"/>
</dbReference>
<evidence type="ECO:0000259" key="3">
    <source>
        <dbReference type="Pfam" id="PF17490"/>
    </source>
</evidence>
<dbReference type="Gene3D" id="3.30.70.1820">
    <property type="entry name" value="L1 transposable element, RRM domain"/>
    <property type="match status" value="1"/>
</dbReference>
<dbReference type="InterPro" id="IPR043636">
    <property type="entry name" value="L1_RRM_dom"/>
</dbReference>
<dbReference type="Gene3D" id="3.30.250.20">
    <property type="entry name" value="L1 transposable element, C-terminal domain"/>
    <property type="match status" value="1"/>
</dbReference>
<comment type="caution">
    <text evidence="4">The sequence shown here is derived from an EMBL/GenBank/DDBJ whole genome shotgun (WGS) entry which is preliminary data.</text>
</comment>
<organism evidence="4 5">
    <name type="scientific">Molossus molossus</name>
    <name type="common">Pallas' mastiff bat</name>
    <name type="synonym">Vespertilio molossus</name>
    <dbReference type="NCBI Taxonomy" id="27622"/>
    <lineage>
        <taxon>Eukaryota</taxon>
        <taxon>Metazoa</taxon>
        <taxon>Chordata</taxon>
        <taxon>Craniata</taxon>
        <taxon>Vertebrata</taxon>
        <taxon>Euteleostomi</taxon>
        <taxon>Mammalia</taxon>
        <taxon>Eutheria</taxon>
        <taxon>Laurasiatheria</taxon>
        <taxon>Chiroptera</taxon>
        <taxon>Yangochiroptera</taxon>
        <taxon>Molossidae</taxon>
        <taxon>Molossus</taxon>
    </lineage>
</organism>
<evidence type="ECO:0000313" key="4">
    <source>
        <dbReference type="EMBL" id="KAF6471576.1"/>
    </source>
</evidence>
<dbReference type="AlphaFoldDB" id="A0A7J8HH22"/>
<name>A0A7J8HH22_MOLMO</name>
<evidence type="ECO:0000259" key="2">
    <source>
        <dbReference type="Pfam" id="PF02994"/>
    </source>
</evidence>
<gene>
    <name evidence="4" type="ORF">HJG59_010963</name>
</gene>
<sequence length="152" mass="17931">MAENFPNLVKETDIQVQEAHRVPNKMNPKRSTPRHIIIKMQKVQGKVRILKAARGKQLVTYKGVPIRLSADFSKETLQARREWQEIFRVMKSKNLQPRLLYLAKLSFRIDGHIKTYPDKKKLKEFIIIRSLLYEMMKGLFEEKDKLPVKMAV</sequence>
<dbReference type="InterPro" id="IPR004244">
    <property type="entry name" value="Transposase_22"/>
</dbReference>
<dbReference type="FunFam" id="3.30.70.1820:FF:000002">
    <property type="entry name" value="LINE-1 retrotransposable element ORF1 protein"/>
    <property type="match status" value="1"/>
</dbReference>
<protein>
    <submittedName>
        <fullName evidence="4">Uncharacterized protein</fullName>
    </submittedName>
</protein>
<accession>A0A7J8HH22</accession>
<proteinExistence type="inferred from homology"/>